<dbReference type="InterPro" id="IPR000182">
    <property type="entry name" value="GNAT_dom"/>
</dbReference>
<keyword evidence="2" id="KW-0808">Transferase</keyword>
<accession>A0A1E3A9I9</accession>
<keyword evidence="2" id="KW-0012">Acyltransferase</keyword>
<reference evidence="3 6" key="3">
    <citation type="submission" date="2016-08" db="EMBL/GenBank/DDBJ databases">
        <authorList>
            <person name="Seilhamer J.J."/>
        </authorList>
    </citation>
    <scope>NUCLEOTIDE SEQUENCE [LARGE SCALE GENOMIC DNA]</scope>
    <source>
        <strain evidence="3 6">NML150140-1</strain>
    </source>
</reference>
<dbReference type="Pfam" id="PF00583">
    <property type="entry name" value="Acetyltransf_1"/>
    <property type="match status" value="2"/>
</dbReference>
<dbReference type="CDD" id="cd04301">
    <property type="entry name" value="NAT_SF"/>
    <property type="match status" value="2"/>
</dbReference>
<reference evidence="2 5" key="1">
    <citation type="submission" date="2016-07" db="EMBL/GenBank/DDBJ databases">
        <title>Characterization of isolates of Eisenbergiella tayi derived from blood cultures, using whole genome sequencing.</title>
        <authorList>
            <person name="Burdz T."/>
            <person name="Wiebe D."/>
            <person name="Huynh C."/>
            <person name="Bernard K."/>
        </authorList>
    </citation>
    <scope>NUCLEOTIDE SEQUENCE [LARGE SCALE GENOMIC DNA]</scope>
    <source>
        <strain evidence="2 5">NML 110608</strain>
    </source>
</reference>
<proteinExistence type="predicted"/>
<evidence type="ECO:0000313" key="3">
    <source>
        <dbReference type="EMBL" id="ODR52505.1"/>
    </source>
</evidence>
<evidence type="ECO:0000313" key="6">
    <source>
        <dbReference type="Proteomes" id="UP000094271"/>
    </source>
</evidence>
<dbReference type="OrthoDB" id="7163760at2"/>
<dbReference type="PROSITE" id="PS51186">
    <property type="entry name" value="GNAT"/>
    <property type="match status" value="1"/>
</dbReference>
<dbReference type="InterPro" id="IPR016181">
    <property type="entry name" value="Acyl_CoA_acyltransferase"/>
</dbReference>
<feature type="domain" description="N-acetyltransferase" evidence="1">
    <location>
        <begin position="166"/>
        <end position="304"/>
    </location>
</feature>
<name>A0A1E3A9I9_9FIRM</name>
<dbReference type="EMBL" id="MEHA01000006">
    <property type="protein sequence ID" value="ODR52505.1"/>
    <property type="molecule type" value="Genomic_DNA"/>
</dbReference>
<organism evidence="2 5">
    <name type="scientific">Eisenbergiella tayi</name>
    <dbReference type="NCBI Taxonomy" id="1432052"/>
    <lineage>
        <taxon>Bacteria</taxon>
        <taxon>Bacillati</taxon>
        <taxon>Bacillota</taxon>
        <taxon>Clostridia</taxon>
        <taxon>Lachnospirales</taxon>
        <taxon>Lachnospiraceae</taxon>
        <taxon>Eisenbergiella</taxon>
    </lineage>
</organism>
<dbReference type="PANTHER" id="PTHR43072">
    <property type="entry name" value="N-ACETYLTRANSFERASE"/>
    <property type="match status" value="1"/>
</dbReference>
<comment type="caution">
    <text evidence="2">The sequence shown here is derived from an EMBL/GenBank/DDBJ whole genome shotgun (WGS) entry which is preliminary data.</text>
</comment>
<dbReference type="EMBL" id="MCGH01000002">
    <property type="protein sequence ID" value="ODM05422.1"/>
    <property type="molecule type" value="Genomic_DNA"/>
</dbReference>
<keyword evidence="7" id="KW-1185">Reference proteome</keyword>
<evidence type="ECO:0000313" key="4">
    <source>
        <dbReference type="EMBL" id="ODR59229.1"/>
    </source>
</evidence>
<dbReference type="GO" id="GO:0035447">
    <property type="term" value="F:mycothiol synthase activity"/>
    <property type="evidence" value="ECO:0007669"/>
    <property type="project" value="UniProtKB-EC"/>
</dbReference>
<evidence type="ECO:0000313" key="2">
    <source>
        <dbReference type="EMBL" id="ODM05422.1"/>
    </source>
</evidence>
<dbReference type="EMBL" id="MEHD01000015">
    <property type="protein sequence ID" value="ODR59229.1"/>
    <property type="molecule type" value="Genomic_DNA"/>
</dbReference>
<dbReference type="Proteomes" id="UP000094067">
    <property type="component" value="Unassembled WGS sequence"/>
</dbReference>
<dbReference type="EC" id="2.3.1.189" evidence="2"/>
<sequence>MEKSIQVGNIKIRRSNVLDKGEKEQISLLVSVCNIADGTCNELFLTNEFNVYPEMPCFFRAYVEEGNTEPGLAGILIIYGDQEKMAEISAYVLPEQRGKGVFHALFHTALEYIRFFGYSELEFKTEKAYPAAGDILKKYGAVLIRKEYLMIWREKEEAAKGSGSPSVVRQAQKGDLDVMTEIQAEAFGDTPEMARRYVESSYQSSDTMLFVIETQGRCTGCCCVDTSGERAMIFGLCVAADFRGKGLGGQLLRESVKIAADKKGEVSLCVEAENKNALHLYESCGFREATEYRYFGCPVAVIDR</sequence>
<dbReference type="Proteomes" id="UP000094271">
    <property type="component" value="Unassembled WGS sequence"/>
</dbReference>
<reference evidence="4 7" key="2">
    <citation type="submission" date="2016-08" db="EMBL/GenBank/DDBJ databases">
        <title>Characterization of Isolates of Eisenbergiella tayi Derived from Blood Cultures, Using Whole Genome Sequencing.</title>
        <authorList>
            <person name="Bernier A.-M."/>
            <person name="Burdz T."/>
            <person name="Wiebe D."/>
            <person name="Bernard K."/>
        </authorList>
    </citation>
    <scope>NUCLEOTIDE SEQUENCE [LARGE SCALE GENOMIC DNA]</scope>
    <source>
        <strain evidence="4 7">NML120146</strain>
    </source>
</reference>
<dbReference type="RefSeq" id="WP_069151693.1">
    <property type="nucleotide sequence ID" value="NZ_DAWDRA010000100.1"/>
</dbReference>
<gene>
    <name evidence="2" type="primary">mshD_2</name>
    <name evidence="3" type="ORF">BEI59_10765</name>
    <name evidence="2" type="ORF">BEI61_01310</name>
    <name evidence="4" type="ORF">BEI63_06820</name>
</gene>
<evidence type="ECO:0000313" key="7">
    <source>
        <dbReference type="Proteomes" id="UP000094869"/>
    </source>
</evidence>
<dbReference type="AlphaFoldDB" id="A0A1E3A9I9"/>
<evidence type="ECO:0000313" key="5">
    <source>
        <dbReference type="Proteomes" id="UP000094067"/>
    </source>
</evidence>
<dbReference type="SUPFAM" id="SSF55729">
    <property type="entry name" value="Acyl-CoA N-acyltransferases (Nat)"/>
    <property type="match status" value="2"/>
</dbReference>
<dbReference type="PATRIC" id="fig|1432052.4.peg.1470"/>
<protein>
    <submittedName>
        <fullName evidence="2">Mycothiol acetyltransferase</fullName>
        <ecNumber evidence="2">2.3.1.189</ecNumber>
    </submittedName>
</protein>
<dbReference type="Gene3D" id="3.40.630.30">
    <property type="match status" value="2"/>
</dbReference>
<dbReference type="Proteomes" id="UP000094869">
    <property type="component" value="Unassembled WGS sequence"/>
</dbReference>
<evidence type="ECO:0000259" key="1">
    <source>
        <dbReference type="PROSITE" id="PS51186"/>
    </source>
</evidence>